<dbReference type="AlphaFoldDB" id="A0A1R1YRN2"/>
<keyword evidence="8" id="KW-0539">Nucleus</keyword>
<dbReference type="Gene3D" id="3.30.230.70">
    <property type="entry name" value="GHMP Kinase, N-terminal domain"/>
    <property type="match status" value="1"/>
</dbReference>
<dbReference type="GO" id="GO:0005730">
    <property type="term" value="C:nucleolus"/>
    <property type="evidence" value="ECO:0007669"/>
    <property type="project" value="TreeGrafter"/>
</dbReference>
<evidence type="ECO:0000256" key="1">
    <source>
        <dbReference type="ARBA" id="ARBA00004123"/>
    </source>
</evidence>
<proteinExistence type="inferred from homology"/>
<comment type="similarity">
    <text evidence="3">Belongs to the RNase PH family.</text>
</comment>
<dbReference type="SUPFAM" id="SSF55666">
    <property type="entry name" value="Ribonuclease PH domain 2-like"/>
    <property type="match status" value="1"/>
</dbReference>
<dbReference type="GO" id="GO:0071028">
    <property type="term" value="P:nuclear mRNA surveillance"/>
    <property type="evidence" value="ECO:0007669"/>
    <property type="project" value="TreeGrafter"/>
</dbReference>
<keyword evidence="6" id="KW-0271">Exosome</keyword>
<dbReference type="EMBL" id="LSSM01000250">
    <property type="protein sequence ID" value="OMJ29554.1"/>
    <property type="molecule type" value="Genomic_DNA"/>
</dbReference>
<dbReference type="Proteomes" id="UP000187429">
    <property type="component" value="Unassembled WGS sequence"/>
</dbReference>
<evidence type="ECO:0000256" key="3">
    <source>
        <dbReference type="ARBA" id="ARBA00006678"/>
    </source>
</evidence>
<organism evidence="10 11">
    <name type="scientific">Smittium culicis</name>
    <dbReference type="NCBI Taxonomy" id="133412"/>
    <lineage>
        <taxon>Eukaryota</taxon>
        <taxon>Fungi</taxon>
        <taxon>Fungi incertae sedis</taxon>
        <taxon>Zoopagomycota</taxon>
        <taxon>Kickxellomycotina</taxon>
        <taxon>Harpellomycetes</taxon>
        <taxon>Harpellales</taxon>
        <taxon>Legeriomycetaceae</taxon>
        <taxon>Smittium</taxon>
    </lineage>
</organism>
<feature type="domain" description="Exoribonuclease phosphorolytic" evidence="9">
    <location>
        <begin position="48"/>
        <end position="178"/>
    </location>
</feature>
<dbReference type="PANTHER" id="PTHR11953">
    <property type="entry name" value="EXOSOME COMPLEX COMPONENT"/>
    <property type="match status" value="1"/>
</dbReference>
<keyword evidence="5" id="KW-0698">rRNA processing</keyword>
<evidence type="ECO:0000256" key="8">
    <source>
        <dbReference type="ARBA" id="ARBA00023242"/>
    </source>
</evidence>
<dbReference type="GO" id="GO:0003723">
    <property type="term" value="F:RNA binding"/>
    <property type="evidence" value="ECO:0007669"/>
    <property type="project" value="UniProtKB-KW"/>
</dbReference>
<dbReference type="InterPro" id="IPR020568">
    <property type="entry name" value="Ribosomal_Su5_D2-typ_SF"/>
</dbReference>
<gene>
    <name evidence="10" type="ORF">AYI69_g936</name>
</gene>
<dbReference type="InterPro" id="IPR050080">
    <property type="entry name" value="RNase_PH"/>
</dbReference>
<dbReference type="OrthoDB" id="2504340at2759"/>
<dbReference type="GO" id="GO:0000177">
    <property type="term" value="C:cytoplasmic exosome (RNase complex)"/>
    <property type="evidence" value="ECO:0007669"/>
    <property type="project" value="TreeGrafter"/>
</dbReference>
<keyword evidence="7" id="KW-0694">RNA-binding</keyword>
<dbReference type="Pfam" id="PF01138">
    <property type="entry name" value="RNase_PH"/>
    <property type="match status" value="1"/>
</dbReference>
<evidence type="ECO:0000256" key="7">
    <source>
        <dbReference type="ARBA" id="ARBA00022884"/>
    </source>
</evidence>
<dbReference type="InterPro" id="IPR027408">
    <property type="entry name" value="PNPase/RNase_PH_dom_sf"/>
</dbReference>
<dbReference type="GO" id="GO:0006364">
    <property type="term" value="P:rRNA processing"/>
    <property type="evidence" value="ECO:0007669"/>
    <property type="project" value="UniProtKB-KW"/>
</dbReference>
<comment type="subcellular location">
    <subcellularLocation>
        <location evidence="2">Cytoplasm</location>
    </subcellularLocation>
    <subcellularLocation>
        <location evidence="1">Nucleus</location>
    </subcellularLocation>
</comment>
<dbReference type="GO" id="GO:0016075">
    <property type="term" value="P:rRNA catabolic process"/>
    <property type="evidence" value="ECO:0007669"/>
    <property type="project" value="TreeGrafter"/>
</dbReference>
<dbReference type="CDD" id="cd11371">
    <property type="entry name" value="RNase_PH_MTR3"/>
    <property type="match status" value="1"/>
</dbReference>
<evidence type="ECO:0000256" key="6">
    <source>
        <dbReference type="ARBA" id="ARBA00022835"/>
    </source>
</evidence>
<evidence type="ECO:0000259" key="9">
    <source>
        <dbReference type="Pfam" id="PF01138"/>
    </source>
</evidence>
<dbReference type="GO" id="GO:0071051">
    <property type="term" value="P:poly(A)-dependent snoRNA 3'-end processing"/>
    <property type="evidence" value="ECO:0007669"/>
    <property type="project" value="TreeGrafter"/>
</dbReference>
<evidence type="ECO:0000256" key="4">
    <source>
        <dbReference type="ARBA" id="ARBA00022490"/>
    </source>
</evidence>
<evidence type="ECO:0000256" key="2">
    <source>
        <dbReference type="ARBA" id="ARBA00004496"/>
    </source>
</evidence>
<evidence type="ECO:0000256" key="5">
    <source>
        <dbReference type="ARBA" id="ARBA00022552"/>
    </source>
</evidence>
<comment type="caution">
    <text evidence="10">The sequence shown here is derived from an EMBL/GenBank/DDBJ whole genome shotgun (WGS) entry which is preliminary data.</text>
</comment>
<dbReference type="PANTHER" id="PTHR11953:SF2">
    <property type="entry name" value="EXOSOME COMPLEX COMPONENT MTR3"/>
    <property type="match status" value="1"/>
</dbReference>
<evidence type="ECO:0000313" key="11">
    <source>
        <dbReference type="Proteomes" id="UP000187429"/>
    </source>
</evidence>
<accession>A0A1R1YRN2</accession>
<dbReference type="InterPro" id="IPR001247">
    <property type="entry name" value="ExoRNase_PH_dom1"/>
</dbReference>
<keyword evidence="11" id="KW-1185">Reference proteome</keyword>
<evidence type="ECO:0000313" key="10">
    <source>
        <dbReference type="EMBL" id="OMJ29554.1"/>
    </source>
</evidence>
<dbReference type="SUPFAM" id="SSF54211">
    <property type="entry name" value="Ribosomal protein S5 domain 2-like"/>
    <property type="match status" value="1"/>
</dbReference>
<reference evidence="11" key="1">
    <citation type="submission" date="2017-01" db="EMBL/GenBank/DDBJ databases">
        <authorList>
            <person name="Wang Y."/>
            <person name="White M."/>
            <person name="Kvist S."/>
            <person name="Moncalvo J.-M."/>
        </authorList>
    </citation>
    <scope>NUCLEOTIDE SEQUENCE [LARGE SCALE GENOMIC DNA]</scope>
    <source>
        <strain evidence="11">ID-206-W2</strain>
    </source>
</reference>
<keyword evidence="4" id="KW-0963">Cytoplasm</keyword>
<name>A0A1R1YRN2_9FUNG</name>
<dbReference type="InterPro" id="IPR036345">
    <property type="entry name" value="ExoRNase_PH_dom2_sf"/>
</dbReference>
<dbReference type="GO" id="GO:0034475">
    <property type="term" value="P:U4 snRNA 3'-end processing"/>
    <property type="evidence" value="ECO:0007669"/>
    <property type="project" value="TreeGrafter"/>
</dbReference>
<sequence length="267" mass="29087">MSAFAYSDRRLVNGPEISVPPIDIGVNNNVKSLLVEKKRIDGRQFSQPRPIFVKTGIVKKAAGSAYLEQGNIKISCTIDGPRQIKKAGVLVSSTVGNFECEFKFASFSTSWRKVNHKDTEERDISAIITQAIGPSICLHMFPKSLITANVTVVESDGRMATIAAAIKCISVALIDASIDMYDLTTCTSASLIDEQWVIDCNQLEENEESVSLLISSMSSAQEITHIIQTGKTNTDQTQQGISKCLDANTKIHKTVLEFLAAESIDAL</sequence>
<dbReference type="GO" id="GO:0000176">
    <property type="term" value="C:nuclear exosome (RNase complex)"/>
    <property type="evidence" value="ECO:0007669"/>
    <property type="project" value="UniProtKB-ARBA"/>
</dbReference>
<protein>
    <submittedName>
        <fullName evidence="10">Exosome complex component MTR3</fullName>
    </submittedName>
</protein>